<evidence type="ECO:0000256" key="2">
    <source>
        <dbReference type="ARBA" id="ARBA00022553"/>
    </source>
</evidence>
<dbReference type="Gene3D" id="3.40.50.12780">
    <property type="entry name" value="N-terminal domain of ligase-like"/>
    <property type="match status" value="1"/>
</dbReference>
<dbReference type="SUPFAM" id="SSF56801">
    <property type="entry name" value="Acetyl-CoA synthetase-like"/>
    <property type="match status" value="1"/>
</dbReference>
<dbReference type="Pfam" id="PF00501">
    <property type="entry name" value="AMP-binding"/>
    <property type="match status" value="1"/>
</dbReference>
<dbReference type="InterPro" id="IPR013120">
    <property type="entry name" value="FAR_NAD-bd"/>
</dbReference>
<dbReference type="CDD" id="cd05235">
    <property type="entry name" value="SDR_e1"/>
    <property type="match status" value="1"/>
</dbReference>
<dbReference type="Gene3D" id="3.40.50.720">
    <property type="entry name" value="NAD(P)-binding Rossmann-like Domain"/>
    <property type="match status" value="1"/>
</dbReference>
<dbReference type="InterPro" id="IPR036291">
    <property type="entry name" value="NAD(P)-bd_dom_sf"/>
</dbReference>
<dbReference type="STRING" id="168384.SAMN05660368_01931"/>
<proteinExistence type="predicted"/>
<dbReference type="Gene3D" id="3.30.300.30">
    <property type="match status" value="1"/>
</dbReference>
<reference evidence="4" key="1">
    <citation type="submission" date="2009-07" db="EMBL/GenBank/DDBJ databases">
        <authorList>
            <person name="Weinstock G."/>
            <person name="Sodergren E."/>
            <person name="Clifton S."/>
            <person name="Fulton L."/>
            <person name="Fulton B."/>
            <person name="Courtney L."/>
            <person name="Fronick C."/>
            <person name="Harrison M."/>
            <person name="Strong C."/>
            <person name="Farmer C."/>
            <person name="Delahaunty K."/>
            <person name="Markovic C."/>
            <person name="Hall O."/>
            <person name="Minx P."/>
            <person name="Tomlinson C."/>
            <person name="Mitreva M."/>
            <person name="Nelson J."/>
            <person name="Hou S."/>
            <person name="Wollam A."/>
            <person name="Pepin K.H."/>
            <person name="Johnson M."/>
            <person name="Bhonagiri V."/>
            <person name="Nash W.E."/>
            <person name="Warren W."/>
            <person name="Chinwalla A."/>
            <person name="Mardis E.R."/>
            <person name="Wilson R.K."/>
        </authorList>
    </citation>
    <scope>NUCLEOTIDE SEQUENCE [LARGE SCALE GENOMIC DNA]</scope>
    <source>
        <strain evidence="4">DSM 14469</strain>
    </source>
</reference>
<protein>
    <submittedName>
        <fullName evidence="4">NAD-binding protein</fullName>
    </submittedName>
</protein>
<dbReference type="InterPro" id="IPR042099">
    <property type="entry name" value="ANL_N_sf"/>
</dbReference>
<evidence type="ECO:0000313" key="5">
    <source>
        <dbReference type="Proteomes" id="UP000005561"/>
    </source>
</evidence>
<comment type="caution">
    <text evidence="4">The sequence shown here is derived from an EMBL/GenBank/DDBJ whole genome shotgun (WGS) entry which is preliminary data.</text>
</comment>
<dbReference type="eggNOG" id="COG0318">
    <property type="taxonomic scope" value="Bacteria"/>
</dbReference>
<dbReference type="InterPro" id="IPR009081">
    <property type="entry name" value="PP-bd_ACP"/>
</dbReference>
<dbReference type="Gene3D" id="1.10.1200.10">
    <property type="entry name" value="ACP-like"/>
    <property type="match status" value="1"/>
</dbReference>
<dbReference type="AlphaFoldDB" id="C6LJJ4"/>
<dbReference type="PROSITE" id="PS50075">
    <property type="entry name" value="CARRIER"/>
    <property type="match status" value="1"/>
</dbReference>
<dbReference type="InterPro" id="IPR010080">
    <property type="entry name" value="Thioester_reductase-like_dom"/>
</dbReference>
<name>C6LJJ4_9FIRM</name>
<keyword evidence="5" id="KW-1185">Reference proteome</keyword>
<organism evidence="4 5">
    <name type="scientific">Marvinbryantia formatexigens DSM 14469</name>
    <dbReference type="NCBI Taxonomy" id="478749"/>
    <lineage>
        <taxon>Bacteria</taxon>
        <taxon>Bacillati</taxon>
        <taxon>Bacillota</taxon>
        <taxon>Clostridia</taxon>
        <taxon>Lachnospirales</taxon>
        <taxon>Lachnospiraceae</taxon>
        <taxon>Marvinbryantia</taxon>
    </lineage>
</organism>
<dbReference type="Pfam" id="PF00550">
    <property type="entry name" value="PP-binding"/>
    <property type="match status" value="1"/>
</dbReference>
<dbReference type="Pfam" id="PF07993">
    <property type="entry name" value="NAD_binding_4"/>
    <property type="match status" value="1"/>
</dbReference>
<dbReference type="Proteomes" id="UP000005561">
    <property type="component" value="Unassembled WGS sequence"/>
</dbReference>
<dbReference type="PROSITE" id="PS00455">
    <property type="entry name" value="AMP_BINDING"/>
    <property type="match status" value="1"/>
</dbReference>
<gene>
    <name evidence="4" type="ORF">BRYFOR_08831</name>
</gene>
<keyword evidence="2" id="KW-0597">Phosphoprotein</keyword>
<dbReference type="InterPro" id="IPR020845">
    <property type="entry name" value="AMP-binding_CS"/>
</dbReference>
<sequence>MDAPARADAAIRERSGIEHDRGKENIVLPFKPGIPVVSAGDVKHGIGSDAEAFVLAGENAVFQKGRADRAGIVYGNRKHMAAGSGGTDRNQRGTAACIFAAGIHSIFQKIAENHAEIRFQNGRICECAERNVHPDSGAGGFFRIIAEKRIDGAISAIIRERLSRNAFAVILQIRSKGGKVLFVNISLEGAQMMAEVVSCPPGLVHMGFQKLILCGLGVGNLLQIKTSENNAAGALMRQAFFQVLTLKRIYTDKIKPYHGPELLCAHDADDLLYLQYTSGSTSAPKGVMVTYKNVMSCIDLCLEIFDFNREKQVLASWVPFYHNIGLVVGIFLPVFANDAHACFIPTLQFLQKPTVWLEVMSRYRATITTGPNSAYELCTRLVTEEEAQKYDLSSMTHFINGSEFVDFYTIDKFCRLFRVSPDSFAPGYGLSECVCVATLSSRDFRRVDISLDAYREGKFLPEEDGGKSIVSVGRPAIDMKVVAVRGDGTACRDGEIGEIYLQGSNVCKGYWKNPQESKSFAASIAGYEGQFYRTGDMGAVYGGQLYLTGRIKEMIIIGGRNIFPNDIILLLQEAGVALPMNAIALFSVSQNGGERPVLCAECEPAADFKGIAAQINKAVSHTFGFSFMDVVFVETGSLPRTDNQKIKTLAARDNYEANRLKVLFSTQKHGDAAEGKAAAEAERKKVVLPENPSPEDVRPIVRNMFELLLPGTEFGPEDSFMEKGGDSLRLMELVCELENDLDINIDLREIAAAPTIEGISGYISALLNGDVKSRKLDLRAECRLDEDVRLQSGYACSPRECRNILVTGTTGFLGAYLMRSLIRQKGGSGIKVYCHGRGSSTENLMERIEKNMRRFHCWEEEYRKYIIPVPGDLNLPNLGIASGLYESLSQEIDMVIHNGAILNFVFPYTQMKRTNVEGTIEALRFACRGRAKYFHYISSYSVYDNPSHFERHVMENDPLESPDGYFLGYSETKWVAEKLVRIAQERGLRVSIYRPGDITGTLKDGIWKLEDLISRSIVGCIQMGCVPEIEVNLHLTPVDYVADAIVCIAFQTASAGQAFNIINGHLMPMKDFYALLNRLGYRVGHLPFEQWCQKLEACSNEENVLRILSCLFTDKRQAGENMVERFGVRQAEFDTGNTDRLLAGSGITCPPVDAALMKSYLRHFYECGYIAKPASGLAGVFKRLLG</sequence>
<dbReference type="SUPFAM" id="SSF47336">
    <property type="entry name" value="ACP-like"/>
    <property type="match status" value="1"/>
</dbReference>
<accession>C6LJJ4</accession>
<evidence type="ECO:0000256" key="1">
    <source>
        <dbReference type="ARBA" id="ARBA00022450"/>
    </source>
</evidence>
<dbReference type="InterPro" id="IPR045851">
    <property type="entry name" value="AMP-bd_C_sf"/>
</dbReference>
<dbReference type="PANTHER" id="PTHR44845">
    <property type="entry name" value="CARRIER DOMAIN-CONTAINING PROTEIN"/>
    <property type="match status" value="1"/>
</dbReference>
<feature type="domain" description="Carrier" evidence="3">
    <location>
        <begin position="691"/>
        <end position="767"/>
    </location>
</feature>
<dbReference type="eggNOG" id="COG3320">
    <property type="taxonomic scope" value="Bacteria"/>
</dbReference>
<dbReference type="NCBIfam" id="TIGR01746">
    <property type="entry name" value="Thioester-redct"/>
    <property type="match status" value="1"/>
</dbReference>
<dbReference type="InterPro" id="IPR000873">
    <property type="entry name" value="AMP-dep_synth/lig_dom"/>
</dbReference>
<evidence type="ECO:0000313" key="4">
    <source>
        <dbReference type="EMBL" id="EET59117.1"/>
    </source>
</evidence>
<dbReference type="SUPFAM" id="SSF51735">
    <property type="entry name" value="NAD(P)-binding Rossmann-fold domains"/>
    <property type="match status" value="1"/>
</dbReference>
<dbReference type="PANTHER" id="PTHR44845:SF6">
    <property type="entry name" value="BETA-ALANINE-ACTIVATING ENZYME"/>
    <property type="match status" value="1"/>
</dbReference>
<dbReference type="EMBL" id="ACCL02000021">
    <property type="protein sequence ID" value="EET59117.1"/>
    <property type="molecule type" value="Genomic_DNA"/>
</dbReference>
<dbReference type="InterPro" id="IPR036736">
    <property type="entry name" value="ACP-like_sf"/>
</dbReference>
<keyword evidence="1" id="KW-0596">Phosphopantetheine</keyword>
<evidence type="ECO:0000259" key="3">
    <source>
        <dbReference type="PROSITE" id="PS50075"/>
    </source>
</evidence>